<protein>
    <submittedName>
        <fullName evidence="2">Uncharacterized protein</fullName>
    </submittedName>
</protein>
<dbReference type="AlphaFoldDB" id="X0T6H1"/>
<name>X0T6H1_9ZZZZ</name>
<gene>
    <name evidence="2" type="ORF">S01H1_18697</name>
</gene>
<dbReference type="EMBL" id="BARS01010019">
    <property type="protein sequence ID" value="GAF88804.1"/>
    <property type="molecule type" value="Genomic_DNA"/>
</dbReference>
<evidence type="ECO:0000313" key="2">
    <source>
        <dbReference type="EMBL" id="GAF88804.1"/>
    </source>
</evidence>
<feature type="compositionally biased region" description="Basic and acidic residues" evidence="1">
    <location>
        <begin position="1"/>
        <end position="22"/>
    </location>
</feature>
<reference evidence="2" key="1">
    <citation type="journal article" date="2014" name="Front. Microbiol.">
        <title>High frequency of phylogenetically diverse reductive dehalogenase-homologous genes in deep subseafloor sedimentary metagenomes.</title>
        <authorList>
            <person name="Kawai M."/>
            <person name="Futagami T."/>
            <person name="Toyoda A."/>
            <person name="Takaki Y."/>
            <person name="Nishi S."/>
            <person name="Hori S."/>
            <person name="Arai W."/>
            <person name="Tsubouchi T."/>
            <person name="Morono Y."/>
            <person name="Uchiyama I."/>
            <person name="Ito T."/>
            <person name="Fujiyama A."/>
            <person name="Inagaki F."/>
            <person name="Takami H."/>
        </authorList>
    </citation>
    <scope>NUCLEOTIDE SEQUENCE</scope>
    <source>
        <strain evidence="2">Expedition CK06-06</strain>
    </source>
</reference>
<sequence length="154" mass="17337">MENNNEKRTSRASQTREKEAKKKVWTPPSSLDAPPAPTGFVHRWIRAESLGFQDTKNVAGRIRSGYELVRSDEYPDSDYPVQEDGKYKGVIGVGGLVLARVPEEIAKQRAEYYKKQAADNVEAVDNDLMKEQHPSMPINIDRQTRVTFGGSKKS</sequence>
<proteinExistence type="predicted"/>
<evidence type="ECO:0000256" key="1">
    <source>
        <dbReference type="SAM" id="MobiDB-lite"/>
    </source>
</evidence>
<feature type="region of interest" description="Disordered" evidence="1">
    <location>
        <begin position="1"/>
        <end position="37"/>
    </location>
</feature>
<comment type="caution">
    <text evidence="2">The sequence shown here is derived from an EMBL/GenBank/DDBJ whole genome shotgun (WGS) entry which is preliminary data.</text>
</comment>
<accession>X0T6H1</accession>
<organism evidence="2">
    <name type="scientific">marine sediment metagenome</name>
    <dbReference type="NCBI Taxonomy" id="412755"/>
    <lineage>
        <taxon>unclassified sequences</taxon>
        <taxon>metagenomes</taxon>
        <taxon>ecological metagenomes</taxon>
    </lineage>
</organism>